<dbReference type="Proteomes" id="UP000539146">
    <property type="component" value="Unassembled WGS sequence"/>
</dbReference>
<evidence type="ECO:0000259" key="11">
    <source>
        <dbReference type="Pfam" id="PF24878"/>
    </source>
</evidence>
<evidence type="ECO:0000256" key="7">
    <source>
        <dbReference type="ARBA" id="ARBA00023136"/>
    </source>
</evidence>
<sequence length="711" mass="72094">MTETIPAERPRLLPPPTRPHGVRERLVGLVRGRADAARWERPAFLGLLLATGVLYVVNLSVNGWANAFYTAAVQAGSQSWEAFFYGSSDAANAITVDKPPAFLWVIGISVRLFGLNSWAVLVPQALMGVASVAVLYRIVRRRFSAGAALVAGAVLATTPVATLMFRYDNPDALLVLLTVGAIALTLRGVESGRMRWVVWAGVLVGLGFLTKQLQAFLVLPPLVGVYLVASPRPVLRRIGHLLAAALAVVVSAGWWVAIVELVPASARPYVGGSQTNSFLELTFGYNGLGRVTGDETGSVVPGGTTGAGSWGSTGLTRLFGSEFGTQVTWLLPTALALFVVALVAVGVRRRTDPRLATVLVLGGSLLVTGLVFSFMGGIFHPYYTVALAPYIAGLVGVGAGLLWQRRGELAWRMVAAAVVALSGAWSFALLSQASSWQPWIRWVVVAATLAGAVLVLLPPRGRGLAGAAVATVLVAALLGPTAFSVQTTTVGHTGALPTAGPSVTSGGFGGGRGGAPGGQGATGGQGGPGGQTGTGGQAGPGSQNGTGTAGQGGPGGSTGATVPGGQAGGGSQTQTQGQAPTRGTGGGMNLLGGSTEVSDAVVSALSADADDYTWAAATVGSNSAASYQLATGDPVMAIGGYNGTDPAPTLKEFQRLVAAGKIHWFVGGSSGAGGSNSSGSDAAEQIAEWVAAHYEAETVDGVTMYDLTPTS</sequence>
<dbReference type="RefSeq" id="WP_175326857.1">
    <property type="nucleotide sequence ID" value="NZ_BAAAWP010000001.1"/>
</dbReference>
<dbReference type="Pfam" id="PF13231">
    <property type="entry name" value="PMT_2"/>
    <property type="match status" value="1"/>
</dbReference>
<feature type="transmembrane region" description="Helical" evidence="9">
    <location>
        <begin position="410"/>
        <end position="433"/>
    </location>
</feature>
<feature type="transmembrane region" description="Helical" evidence="9">
    <location>
        <begin position="145"/>
        <end position="165"/>
    </location>
</feature>
<dbReference type="Pfam" id="PF24878">
    <property type="entry name" value="YkcB_C"/>
    <property type="match status" value="1"/>
</dbReference>
<keyword evidence="4 12" id="KW-0808">Transferase</keyword>
<dbReference type="AlphaFoldDB" id="A0A850DZN5"/>
<feature type="transmembrane region" description="Helical" evidence="9">
    <location>
        <begin position="385"/>
        <end position="403"/>
    </location>
</feature>
<keyword evidence="2" id="KW-1003">Cell membrane</keyword>
<proteinExistence type="predicted"/>
<feature type="transmembrane region" description="Helical" evidence="9">
    <location>
        <begin position="196"/>
        <end position="229"/>
    </location>
</feature>
<feature type="domain" description="Glycosyltransferase RgtA/B/C/D-like" evidence="10">
    <location>
        <begin position="97"/>
        <end position="254"/>
    </location>
</feature>
<dbReference type="PANTHER" id="PTHR33908">
    <property type="entry name" value="MANNOSYLTRANSFERASE YKCB-RELATED"/>
    <property type="match status" value="1"/>
</dbReference>
<name>A0A850DZN5_9MICO</name>
<evidence type="ECO:0000256" key="6">
    <source>
        <dbReference type="ARBA" id="ARBA00022989"/>
    </source>
</evidence>
<feature type="compositionally biased region" description="Gly residues" evidence="8">
    <location>
        <begin position="506"/>
        <end position="558"/>
    </location>
</feature>
<gene>
    <name evidence="12" type="ORF">HP467_16390</name>
</gene>
<reference evidence="12 13" key="1">
    <citation type="submission" date="2020-05" db="EMBL/GenBank/DDBJ databases">
        <title>Genome Sequencing of Type Strains.</title>
        <authorList>
            <person name="Lemaire J.F."/>
            <person name="Inderbitzin P."/>
            <person name="Gregorio O.A."/>
            <person name="Collins S.B."/>
            <person name="Wespe N."/>
            <person name="Knight-Connoni V."/>
        </authorList>
    </citation>
    <scope>NUCLEOTIDE SEQUENCE [LARGE SCALE GENOMIC DNA]</scope>
    <source>
        <strain evidence="12 13">DSM 20512</strain>
    </source>
</reference>
<evidence type="ECO:0000313" key="12">
    <source>
        <dbReference type="EMBL" id="NUU29670.1"/>
    </source>
</evidence>
<evidence type="ECO:0000256" key="2">
    <source>
        <dbReference type="ARBA" id="ARBA00022475"/>
    </source>
</evidence>
<evidence type="ECO:0000256" key="5">
    <source>
        <dbReference type="ARBA" id="ARBA00022692"/>
    </source>
</evidence>
<evidence type="ECO:0000313" key="13">
    <source>
        <dbReference type="Proteomes" id="UP000539146"/>
    </source>
</evidence>
<keyword evidence="5 9" id="KW-0812">Transmembrane</keyword>
<evidence type="ECO:0000256" key="8">
    <source>
        <dbReference type="SAM" id="MobiDB-lite"/>
    </source>
</evidence>
<evidence type="ECO:0000256" key="3">
    <source>
        <dbReference type="ARBA" id="ARBA00022676"/>
    </source>
</evidence>
<evidence type="ECO:0000256" key="9">
    <source>
        <dbReference type="SAM" id="Phobius"/>
    </source>
</evidence>
<dbReference type="EMBL" id="JABMCG010000126">
    <property type="protein sequence ID" value="NUU29670.1"/>
    <property type="molecule type" value="Genomic_DNA"/>
</dbReference>
<feature type="compositionally biased region" description="Low complexity" evidence="8">
    <location>
        <begin position="572"/>
        <end position="581"/>
    </location>
</feature>
<protein>
    <submittedName>
        <fullName evidence="12">Glycosyltransferase family 39 protein</fullName>
    </submittedName>
</protein>
<feature type="transmembrane region" description="Helical" evidence="9">
    <location>
        <begin position="359"/>
        <end position="379"/>
    </location>
</feature>
<comment type="caution">
    <text evidence="12">The sequence shown here is derived from an EMBL/GenBank/DDBJ whole genome shotgun (WGS) entry which is preliminary data.</text>
</comment>
<feature type="region of interest" description="Disordered" evidence="8">
    <location>
        <begin position="492"/>
        <end position="592"/>
    </location>
</feature>
<evidence type="ECO:0000256" key="1">
    <source>
        <dbReference type="ARBA" id="ARBA00004651"/>
    </source>
</evidence>
<dbReference type="GO" id="GO:0016763">
    <property type="term" value="F:pentosyltransferase activity"/>
    <property type="evidence" value="ECO:0007669"/>
    <property type="project" value="TreeGrafter"/>
</dbReference>
<dbReference type="InterPro" id="IPR056785">
    <property type="entry name" value="YkcA/B-like_C"/>
</dbReference>
<evidence type="ECO:0000259" key="10">
    <source>
        <dbReference type="Pfam" id="PF13231"/>
    </source>
</evidence>
<feature type="transmembrane region" description="Helical" evidence="9">
    <location>
        <begin position="439"/>
        <end position="457"/>
    </location>
</feature>
<comment type="subcellular location">
    <subcellularLocation>
        <location evidence="1">Cell membrane</location>
        <topology evidence="1">Multi-pass membrane protein</topology>
    </subcellularLocation>
</comment>
<feature type="domain" description="Putative mannosyltransferase YkcA/B-like C-terminal" evidence="11">
    <location>
        <begin position="602"/>
        <end position="693"/>
    </location>
</feature>
<feature type="transmembrane region" description="Helical" evidence="9">
    <location>
        <begin position="464"/>
        <end position="483"/>
    </location>
</feature>
<evidence type="ECO:0000256" key="4">
    <source>
        <dbReference type="ARBA" id="ARBA00022679"/>
    </source>
</evidence>
<organism evidence="12 13">
    <name type="scientific">Curtobacterium citreum</name>
    <dbReference type="NCBI Taxonomy" id="2036"/>
    <lineage>
        <taxon>Bacteria</taxon>
        <taxon>Bacillati</taxon>
        <taxon>Actinomycetota</taxon>
        <taxon>Actinomycetes</taxon>
        <taxon>Micrococcales</taxon>
        <taxon>Microbacteriaceae</taxon>
        <taxon>Curtobacterium</taxon>
    </lineage>
</organism>
<feature type="transmembrane region" description="Helical" evidence="9">
    <location>
        <begin position="43"/>
        <end position="61"/>
    </location>
</feature>
<dbReference type="GO" id="GO:0009103">
    <property type="term" value="P:lipopolysaccharide biosynthetic process"/>
    <property type="evidence" value="ECO:0007669"/>
    <property type="project" value="UniProtKB-ARBA"/>
</dbReference>
<keyword evidence="6 9" id="KW-1133">Transmembrane helix</keyword>
<keyword evidence="3" id="KW-0328">Glycosyltransferase</keyword>
<feature type="transmembrane region" description="Helical" evidence="9">
    <location>
        <begin position="327"/>
        <end position="347"/>
    </location>
</feature>
<dbReference type="PANTHER" id="PTHR33908:SF3">
    <property type="entry name" value="UNDECAPRENYL PHOSPHATE-ALPHA-4-AMINO-4-DEOXY-L-ARABINOSE ARABINOSYL TRANSFERASE"/>
    <property type="match status" value="1"/>
</dbReference>
<dbReference type="InterPro" id="IPR038731">
    <property type="entry name" value="RgtA/B/C-like"/>
</dbReference>
<feature type="transmembrane region" description="Helical" evidence="9">
    <location>
        <begin position="241"/>
        <end position="259"/>
    </location>
</feature>
<dbReference type="GO" id="GO:0005886">
    <property type="term" value="C:plasma membrane"/>
    <property type="evidence" value="ECO:0007669"/>
    <property type="project" value="UniProtKB-SubCell"/>
</dbReference>
<dbReference type="InterPro" id="IPR050297">
    <property type="entry name" value="LipidA_mod_glycosyltrf_83"/>
</dbReference>
<keyword evidence="7 9" id="KW-0472">Membrane</keyword>
<accession>A0A850DZN5</accession>
<dbReference type="GO" id="GO:0010041">
    <property type="term" value="P:response to iron(III) ion"/>
    <property type="evidence" value="ECO:0007669"/>
    <property type="project" value="TreeGrafter"/>
</dbReference>